<evidence type="ECO:0000256" key="1">
    <source>
        <dbReference type="SAM" id="Phobius"/>
    </source>
</evidence>
<feature type="transmembrane region" description="Helical" evidence="1">
    <location>
        <begin position="49"/>
        <end position="66"/>
    </location>
</feature>
<keyword evidence="1" id="KW-0472">Membrane</keyword>
<dbReference type="EMBL" id="FOIR01000006">
    <property type="protein sequence ID" value="SEW44084.1"/>
    <property type="molecule type" value="Genomic_DNA"/>
</dbReference>
<name>A0A1I0RTH5_9BACT</name>
<keyword evidence="1" id="KW-0812">Transmembrane</keyword>
<dbReference type="AlphaFoldDB" id="A0A1I0RTH5"/>
<sequence>MEDKRVQFVFSLIFLIAYLALIFIVLFLETQSSFEIKPDHDSMLGELKILIGVLTAGVAQILNFWFGNSKKAQKEEVSEEEQP</sequence>
<keyword evidence="3" id="KW-1185">Reference proteome</keyword>
<proteinExistence type="predicted"/>
<evidence type="ECO:0000313" key="2">
    <source>
        <dbReference type="EMBL" id="SEW44084.1"/>
    </source>
</evidence>
<dbReference type="GeneID" id="99988694"/>
<accession>A0A1I0RTH5</accession>
<keyword evidence="1" id="KW-1133">Transmembrane helix</keyword>
<dbReference type="STRING" id="1267423.SAMN05216290_4030"/>
<dbReference type="RefSeq" id="WP_090261249.1">
    <property type="nucleotide sequence ID" value="NZ_FOIR01000006.1"/>
</dbReference>
<evidence type="ECO:0000313" key="3">
    <source>
        <dbReference type="Proteomes" id="UP000199437"/>
    </source>
</evidence>
<gene>
    <name evidence="2" type="ORF">SAMN05216290_4030</name>
</gene>
<feature type="transmembrane region" description="Helical" evidence="1">
    <location>
        <begin position="6"/>
        <end position="28"/>
    </location>
</feature>
<dbReference type="OrthoDB" id="9098935at2"/>
<protein>
    <submittedName>
        <fullName evidence="2">Uncharacterized protein</fullName>
    </submittedName>
</protein>
<dbReference type="Proteomes" id="UP000199437">
    <property type="component" value="Unassembled WGS sequence"/>
</dbReference>
<organism evidence="2 3">
    <name type="scientific">Roseivirga pacifica</name>
    <dbReference type="NCBI Taxonomy" id="1267423"/>
    <lineage>
        <taxon>Bacteria</taxon>
        <taxon>Pseudomonadati</taxon>
        <taxon>Bacteroidota</taxon>
        <taxon>Cytophagia</taxon>
        <taxon>Cytophagales</taxon>
        <taxon>Roseivirgaceae</taxon>
        <taxon>Roseivirga</taxon>
    </lineage>
</organism>
<reference evidence="3" key="1">
    <citation type="submission" date="2016-10" db="EMBL/GenBank/DDBJ databases">
        <authorList>
            <person name="Varghese N."/>
            <person name="Submissions S."/>
        </authorList>
    </citation>
    <scope>NUCLEOTIDE SEQUENCE [LARGE SCALE GENOMIC DNA]</scope>
    <source>
        <strain evidence="3">CGMCC 1.12402</strain>
    </source>
</reference>